<feature type="region of interest" description="Disordered" evidence="1">
    <location>
        <begin position="31"/>
        <end position="79"/>
    </location>
</feature>
<evidence type="ECO:0000256" key="1">
    <source>
        <dbReference type="SAM" id="MobiDB-lite"/>
    </source>
</evidence>
<protein>
    <submittedName>
        <fullName evidence="2">Uncharacterized protein</fullName>
    </submittedName>
</protein>
<evidence type="ECO:0000313" key="2">
    <source>
        <dbReference type="EMBL" id="EAT76128.1"/>
    </source>
</evidence>
<proteinExistence type="predicted"/>
<evidence type="ECO:0000313" key="3">
    <source>
        <dbReference type="Proteomes" id="UP000001055"/>
    </source>
</evidence>
<organism evidence="2 3">
    <name type="scientific">Phaeosphaeria nodorum (strain SN15 / ATCC MYA-4574 / FGSC 10173)</name>
    <name type="common">Glume blotch fungus</name>
    <name type="synonym">Parastagonospora nodorum</name>
    <dbReference type="NCBI Taxonomy" id="321614"/>
    <lineage>
        <taxon>Eukaryota</taxon>
        <taxon>Fungi</taxon>
        <taxon>Dikarya</taxon>
        <taxon>Ascomycota</taxon>
        <taxon>Pezizomycotina</taxon>
        <taxon>Dothideomycetes</taxon>
        <taxon>Pleosporomycetidae</taxon>
        <taxon>Pleosporales</taxon>
        <taxon>Pleosporineae</taxon>
        <taxon>Phaeosphaeriaceae</taxon>
        <taxon>Parastagonospora</taxon>
    </lineage>
</organism>
<gene>
    <name evidence="2" type="ORF">SNOG_16430</name>
</gene>
<accession>Q0TVN4</accession>
<dbReference type="EMBL" id="CH445372">
    <property type="protein sequence ID" value="EAT76128.1"/>
    <property type="molecule type" value="Genomic_DNA"/>
</dbReference>
<dbReference type="RefSeq" id="XP_001806545.1">
    <property type="nucleotide sequence ID" value="XM_001806493.1"/>
</dbReference>
<reference evidence="3" key="1">
    <citation type="journal article" date="2007" name="Plant Cell">
        <title>Dothideomycete-plant interactions illuminated by genome sequencing and EST analysis of the wheat pathogen Stagonospora nodorum.</title>
        <authorList>
            <person name="Hane J.K."/>
            <person name="Lowe R.G."/>
            <person name="Solomon P.S."/>
            <person name="Tan K.C."/>
            <person name="Schoch C.L."/>
            <person name="Spatafora J.W."/>
            <person name="Crous P.W."/>
            <person name="Kodira C."/>
            <person name="Birren B.W."/>
            <person name="Galagan J.E."/>
            <person name="Torriani S.F."/>
            <person name="McDonald B.A."/>
            <person name="Oliver R.P."/>
        </authorList>
    </citation>
    <scope>NUCLEOTIDE SEQUENCE [LARGE SCALE GENOMIC DNA]</scope>
    <source>
        <strain evidence="3">SN15 / ATCC MYA-4574 / FGSC 10173</strain>
    </source>
</reference>
<sequence length="79" mass="8578">MALYNYAIGNTATMTTSEYTNRQNELMDEVHDKEEDKTTVPASNLSSLSPSPPGTERGHIDTSLGVNKKSIRPSYAASS</sequence>
<dbReference type="GeneID" id="5983536"/>
<dbReference type="Proteomes" id="UP000001055">
    <property type="component" value="Unassembled WGS sequence"/>
</dbReference>
<name>Q0TVN4_PHANO</name>
<dbReference type="KEGG" id="pno:SNOG_16430"/>
<dbReference type="InParanoid" id="Q0TVN4"/>
<dbReference type="AlphaFoldDB" id="Q0TVN4"/>